<evidence type="ECO:0000313" key="4">
    <source>
        <dbReference type="Proteomes" id="UP001218629"/>
    </source>
</evidence>
<keyword evidence="4" id="KW-1185">Reference proteome</keyword>
<reference evidence="3 4" key="1">
    <citation type="submission" date="2022-03" db="EMBL/GenBank/DDBJ databases">
        <title>Streptomyces yunnanensis P86,complete genome.</title>
        <authorList>
            <person name="Chen S."/>
            <person name="Zhang Q."/>
        </authorList>
    </citation>
    <scope>NUCLEOTIDE SEQUENCE [LARGE SCALE GENOMIC DNA]</scope>
    <source>
        <strain evidence="3 4">P86</strain>
    </source>
</reference>
<sequence length="117" mass="12740">MQTLRRSGLAHRLHDVRLLVSEVVTNAVQHTRSPSFTVTVRMTHNEVIVAVGDASPEVPLRHRPQTGDEHGRGLVLLDLLADAWGVDITDHGTKVVWCCLNLTTAAGHPSPTQETAP</sequence>
<dbReference type="Gene3D" id="3.30.565.10">
    <property type="entry name" value="Histidine kinase-like ATPase, C-terminal domain"/>
    <property type="match status" value="1"/>
</dbReference>
<dbReference type="InterPro" id="IPR050267">
    <property type="entry name" value="Anti-sigma-factor_SerPK"/>
</dbReference>
<dbReference type="PANTHER" id="PTHR35526:SF3">
    <property type="entry name" value="ANTI-SIGMA-F FACTOR RSBW"/>
    <property type="match status" value="1"/>
</dbReference>
<protein>
    <submittedName>
        <fullName evidence="3">ATP-binding protein</fullName>
    </submittedName>
</protein>
<dbReference type="Pfam" id="PF13581">
    <property type="entry name" value="HATPase_c_2"/>
    <property type="match status" value="1"/>
</dbReference>
<organism evidence="3 4">
    <name type="scientific">Streptomyces yunnanensis</name>
    <dbReference type="NCBI Taxonomy" id="156453"/>
    <lineage>
        <taxon>Bacteria</taxon>
        <taxon>Bacillati</taxon>
        <taxon>Actinomycetota</taxon>
        <taxon>Actinomycetes</taxon>
        <taxon>Kitasatosporales</taxon>
        <taxon>Streptomycetaceae</taxon>
        <taxon>Streptomyces</taxon>
    </lineage>
</organism>
<dbReference type="InterPro" id="IPR036890">
    <property type="entry name" value="HATPase_C_sf"/>
</dbReference>
<evidence type="ECO:0000256" key="1">
    <source>
        <dbReference type="ARBA" id="ARBA00022527"/>
    </source>
</evidence>
<keyword evidence="1" id="KW-0418">Kinase</keyword>
<evidence type="ECO:0000259" key="2">
    <source>
        <dbReference type="Pfam" id="PF13581"/>
    </source>
</evidence>
<dbReference type="InterPro" id="IPR003594">
    <property type="entry name" value="HATPase_dom"/>
</dbReference>
<dbReference type="EMBL" id="CP095749">
    <property type="protein sequence ID" value="WEB43997.1"/>
    <property type="molecule type" value="Genomic_DNA"/>
</dbReference>
<dbReference type="SUPFAM" id="SSF55874">
    <property type="entry name" value="ATPase domain of HSP90 chaperone/DNA topoisomerase II/histidine kinase"/>
    <property type="match status" value="1"/>
</dbReference>
<accession>A0ABY8AKD2</accession>
<keyword evidence="1" id="KW-0808">Transferase</keyword>
<dbReference type="GO" id="GO:0005524">
    <property type="term" value="F:ATP binding"/>
    <property type="evidence" value="ECO:0007669"/>
    <property type="project" value="UniProtKB-KW"/>
</dbReference>
<dbReference type="PANTHER" id="PTHR35526">
    <property type="entry name" value="ANTI-SIGMA-F FACTOR RSBW-RELATED"/>
    <property type="match status" value="1"/>
</dbReference>
<dbReference type="RefSeq" id="WP_275310278.1">
    <property type="nucleotide sequence ID" value="NZ_CP095749.1"/>
</dbReference>
<evidence type="ECO:0000313" key="3">
    <source>
        <dbReference type="EMBL" id="WEB43997.1"/>
    </source>
</evidence>
<dbReference type="CDD" id="cd16936">
    <property type="entry name" value="HATPase_RsbW-like"/>
    <property type="match status" value="1"/>
</dbReference>
<dbReference type="Proteomes" id="UP001218629">
    <property type="component" value="Chromosome"/>
</dbReference>
<feature type="domain" description="Histidine kinase/HSP90-like ATPase" evidence="2">
    <location>
        <begin position="9"/>
        <end position="96"/>
    </location>
</feature>
<name>A0ABY8AKD2_9ACTN</name>
<keyword evidence="1" id="KW-0723">Serine/threonine-protein kinase</keyword>
<proteinExistence type="predicted"/>
<keyword evidence="3" id="KW-0547">Nucleotide-binding</keyword>
<keyword evidence="3" id="KW-0067">ATP-binding</keyword>
<gene>
    <name evidence="3" type="ORF">MOV08_35110</name>
</gene>